<feature type="domain" description="ATPase AAA-type core" evidence="4">
    <location>
        <begin position="38"/>
        <end position="162"/>
    </location>
</feature>
<dbReference type="CDD" id="cd00009">
    <property type="entry name" value="AAA"/>
    <property type="match status" value="1"/>
</dbReference>
<dbReference type="AlphaFoldDB" id="A0A6C0CNI3"/>
<proteinExistence type="predicted"/>
<dbReference type="InterPro" id="IPR050238">
    <property type="entry name" value="DNA_Rep/Repair_Clamp_Loader"/>
</dbReference>
<dbReference type="GO" id="GO:0003689">
    <property type="term" value="F:DNA clamp loader activity"/>
    <property type="evidence" value="ECO:0007669"/>
    <property type="project" value="TreeGrafter"/>
</dbReference>
<reference evidence="5" key="1">
    <citation type="journal article" date="2020" name="Nature">
        <title>Giant virus diversity and host interactions through global metagenomics.</title>
        <authorList>
            <person name="Schulz F."/>
            <person name="Roux S."/>
            <person name="Paez-Espino D."/>
            <person name="Jungbluth S."/>
            <person name="Walsh D.A."/>
            <person name="Denef V.J."/>
            <person name="McMahon K.D."/>
            <person name="Konstantinidis K.T."/>
            <person name="Eloe-Fadrosh E.A."/>
            <person name="Kyrpides N.C."/>
            <person name="Woyke T."/>
        </authorList>
    </citation>
    <scope>NUCLEOTIDE SEQUENCE</scope>
    <source>
        <strain evidence="5">GVMAG-M-3300021375-17</strain>
    </source>
</reference>
<evidence type="ECO:0000259" key="4">
    <source>
        <dbReference type="Pfam" id="PF00004"/>
    </source>
</evidence>
<keyword evidence="3" id="KW-0067">ATP-binding</keyword>
<evidence type="ECO:0000256" key="3">
    <source>
        <dbReference type="ARBA" id="ARBA00022840"/>
    </source>
</evidence>
<dbReference type="Gene3D" id="1.10.8.60">
    <property type="match status" value="1"/>
</dbReference>
<evidence type="ECO:0000256" key="2">
    <source>
        <dbReference type="ARBA" id="ARBA00022741"/>
    </source>
</evidence>
<dbReference type="PANTHER" id="PTHR11669:SF20">
    <property type="entry name" value="REPLICATION FACTOR C SUBUNIT 4"/>
    <property type="match status" value="1"/>
</dbReference>
<dbReference type="InterPro" id="IPR027417">
    <property type="entry name" value="P-loop_NTPase"/>
</dbReference>
<name>A0A6C0CNI3_9ZZZZ</name>
<accession>A0A6C0CNI3</accession>
<dbReference type="EMBL" id="MN739451">
    <property type="protein sequence ID" value="QHT05234.1"/>
    <property type="molecule type" value="Genomic_DNA"/>
</dbReference>
<dbReference type="Pfam" id="PF00004">
    <property type="entry name" value="AAA"/>
    <property type="match status" value="1"/>
</dbReference>
<dbReference type="InterPro" id="IPR008921">
    <property type="entry name" value="DNA_pol3_clamp-load_cplx_C"/>
</dbReference>
<dbReference type="Gene3D" id="3.40.50.300">
    <property type="entry name" value="P-loop containing nucleotide triphosphate hydrolases"/>
    <property type="match status" value="1"/>
</dbReference>
<dbReference type="GO" id="GO:0003677">
    <property type="term" value="F:DNA binding"/>
    <property type="evidence" value="ECO:0007669"/>
    <property type="project" value="InterPro"/>
</dbReference>
<keyword evidence="1" id="KW-0235">DNA replication</keyword>
<dbReference type="InterPro" id="IPR003959">
    <property type="entry name" value="ATPase_AAA_core"/>
</dbReference>
<dbReference type="GO" id="GO:0005524">
    <property type="term" value="F:ATP binding"/>
    <property type="evidence" value="ECO:0007669"/>
    <property type="project" value="UniProtKB-KW"/>
</dbReference>
<dbReference type="SUPFAM" id="SSF52540">
    <property type="entry name" value="P-loop containing nucleoside triphosphate hydrolases"/>
    <property type="match status" value="1"/>
</dbReference>
<dbReference type="SUPFAM" id="SSF48019">
    <property type="entry name" value="post-AAA+ oligomerization domain-like"/>
    <property type="match status" value="1"/>
</dbReference>
<dbReference type="GO" id="GO:0016887">
    <property type="term" value="F:ATP hydrolysis activity"/>
    <property type="evidence" value="ECO:0007669"/>
    <property type="project" value="InterPro"/>
</dbReference>
<organism evidence="5">
    <name type="scientific">viral metagenome</name>
    <dbReference type="NCBI Taxonomy" id="1070528"/>
    <lineage>
        <taxon>unclassified sequences</taxon>
        <taxon>metagenomes</taxon>
        <taxon>organismal metagenomes</taxon>
    </lineage>
</organism>
<keyword evidence="2" id="KW-0547">Nucleotide-binding</keyword>
<dbReference type="GO" id="GO:0006261">
    <property type="term" value="P:DNA-templated DNA replication"/>
    <property type="evidence" value="ECO:0007669"/>
    <property type="project" value="TreeGrafter"/>
</dbReference>
<sequence>MNESFLSKYKPCTIQDFNFDIIIENAFNTFIQMNDLNLLLYGTSNCGKTMLLECLIRTYYGLNKHESFPEDNMIYINNLKEQGIQYYRNEMKTFCQTRSSIAGKKKMIVIDDVDNINEQSQQVFRSYIDHYKHNVHFIMVCTNMQKVIESIQSRLHIIQLMPLSIKKIHKSMKMIIENEDLEIDEDIQQYLLSISNNSIRTMINHLEKLYILDMPITLDLCKSICSNISIQHFEEYIDAFIEKDLIKGVKVLNNIFKCGYSVIDILDYFFFFVKTTDKINENTKYEMIPYICKYITIFHNLHEDIIELALFTNSLFQDISIMPN</sequence>
<evidence type="ECO:0000256" key="1">
    <source>
        <dbReference type="ARBA" id="ARBA00022705"/>
    </source>
</evidence>
<dbReference type="GO" id="GO:0006281">
    <property type="term" value="P:DNA repair"/>
    <property type="evidence" value="ECO:0007669"/>
    <property type="project" value="TreeGrafter"/>
</dbReference>
<dbReference type="GO" id="GO:0005663">
    <property type="term" value="C:DNA replication factor C complex"/>
    <property type="evidence" value="ECO:0007669"/>
    <property type="project" value="TreeGrafter"/>
</dbReference>
<dbReference type="PANTHER" id="PTHR11669">
    <property type="entry name" value="REPLICATION FACTOR C / DNA POLYMERASE III GAMMA-TAU SUBUNIT"/>
    <property type="match status" value="1"/>
</dbReference>
<protein>
    <recommendedName>
        <fullName evidence="4">ATPase AAA-type core domain-containing protein</fullName>
    </recommendedName>
</protein>
<evidence type="ECO:0000313" key="5">
    <source>
        <dbReference type="EMBL" id="QHT05234.1"/>
    </source>
</evidence>